<dbReference type="InterPro" id="IPR001841">
    <property type="entry name" value="Znf_RING"/>
</dbReference>
<keyword evidence="1" id="KW-0862">Zinc</keyword>
<feature type="region of interest" description="Disordered" evidence="2">
    <location>
        <begin position="167"/>
        <end position="278"/>
    </location>
</feature>
<dbReference type="PANTHER" id="PTHR12603:SF0">
    <property type="entry name" value="CCR4-NOT TRANSCRIPTION COMPLEX SUBUNIT 4"/>
    <property type="match status" value="1"/>
</dbReference>
<feature type="compositionally biased region" description="Acidic residues" evidence="2">
    <location>
        <begin position="258"/>
        <end position="268"/>
    </location>
</feature>
<dbReference type="EMBL" id="JBBWWR010000020">
    <property type="protein sequence ID" value="KAK8940115.1"/>
    <property type="molecule type" value="Genomic_DNA"/>
</dbReference>
<keyword evidence="5" id="KW-1185">Reference proteome</keyword>
<dbReference type="Gene3D" id="3.30.40.10">
    <property type="entry name" value="Zinc/RING finger domain, C3HC4 (zinc finger)"/>
    <property type="match status" value="1"/>
</dbReference>
<dbReference type="InterPro" id="IPR039780">
    <property type="entry name" value="Mot2"/>
</dbReference>
<dbReference type="PROSITE" id="PS50089">
    <property type="entry name" value="ZF_RING_2"/>
    <property type="match status" value="1"/>
</dbReference>
<keyword evidence="1" id="KW-0479">Metal-binding</keyword>
<comment type="caution">
    <text evidence="4">The sequence shown here is derived from an EMBL/GenBank/DDBJ whole genome shotgun (WGS) entry which is preliminary data.</text>
</comment>
<evidence type="ECO:0000256" key="2">
    <source>
        <dbReference type="SAM" id="MobiDB-lite"/>
    </source>
</evidence>
<dbReference type="Pfam" id="PF14570">
    <property type="entry name" value="zf-RING_4"/>
    <property type="match status" value="1"/>
</dbReference>
<feature type="compositionally biased region" description="Basic residues" evidence="2">
    <location>
        <begin position="1"/>
        <end position="11"/>
    </location>
</feature>
<organism evidence="4 5">
    <name type="scientific">Platanthera guangdongensis</name>
    <dbReference type="NCBI Taxonomy" id="2320717"/>
    <lineage>
        <taxon>Eukaryota</taxon>
        <taxon>Viridiplantae</taxon>
        <taxon>Streptophyta</taxon>
        <taxon>Embryophyta</taxon>
        <taxon>Tracheophyta</taxon>
        <taxon>Spermatophyta</taxon>
        <taxon>Magnoliopsida</taxon>
        <taxon>Liliopsida</taxon>
        <taxon>Asparagales</taxon>
        <taxon>Orchidaceae</taxon>
        <taxon>Orchidoideae</taxon>
        <taxon>Orchideae</taxon>
        <taxon>Orchidinae</taxon>
        <taxon>Platanthera</taxon>
    </lineage>
</organism>
<reference evidence="4 5" key="1">
    <citation type="journal article" date="2022" name="Nat. Plants">
        <title>Genomes of leafy and leafless Platanthera orchids illuminate the evolution of mycoheterotrophy.</title>
        <authorList>
            <person name="Li M.H."/>
            <person name="Liu K.W."/>
            <person name="Li Z."/>
            <person name="Lu H.C."/>
            <person name="Ye Q.L."/>
            <person name="Zhang D."/>
            <person name="Wang J.Y."/>
            <person name="Li Y.F."/>
            <person name="Zhong Z.M."/>
            <person name="Liu X."/>
            <person name="Yu X."/>
            <person name="Liu D.K."/>
            <person name="Tu X.D."/>
            <person name="Liu B."/>
            <person name="Hao Y."/>
            <person name="Liao X.Y."/>
            <person name="Jiang Y.T."/>
            <person name="Sun W.H."/>
            <person name="Chen J."/>
            <person name="Chen Y.Q."/>
            <person name="Ai Y."/>
            <person name="Zhai J.W."/>
            <person name="Wu S.S."/>
            <person name="Zhou Z."/>
            <person name="Hsiao Y.Y."/>
            <person name="Wu W.L."/>
            <person name="Chen Y.Y."/>
            <person name="Lin Y.F."/>
            <person name="Hsu J.L."/>
            <person name="Li C.Y."/>
            <person name="Wang Z.W."/>
            <person name="Zhao X."/>
            <person name="Zhong W.Y."/>
            <person name="Ma X.K."/>
            <person name="Ma L."/>
            <person name="Huang J."/>
            <person name="Chen G.Z."/>
            <person name="Huang M.Z."/>
            <person name="Huang L."/>
            <person name="Peng D.H."/>
            <person name="Luo Y.B."/>
            <person name="Zou S.Q."/>
            <person name="Chen S.P."/>
            <person name="Lan S."/>
            <person name="Tsai W.C."/>
            <person name="Van de Peer Y."/>
            <person name="Liu Z.J."/>
        </authorList>
    </citation>
    <scope>NUCLEOTIDE SEQUENCE [LARGE SCALE GENOMIC DNA]</scope>
    <source>
        <strain evidence="4">Lor288</strain>
    </source>
</reference>
<accession>A0ABR2LGK6</accession>
<feature type="compositionally biased region" description="Low complexity" evidence="2">
    <location>
        <begin position="240"/>
        <end position="255"/>
    </location>
</feature>
<evidence type="ECO:0000256" key="1">
    <source>
        <dbReference type="PROSITE-ProRule" id="PRU00175"/>
    </source>
</evidence>
<sequence length="454" mass="49754">MSGGRPRRRFGGRTSGAEDGFKVEPRRRRGIRARGLLRLRVRFRGHFVHSYPIYWGGPRIFPPIASTREIERAAFSFLLSVSVAIVSSNSSPSLSTASARLFSRVGKGFESEGGSMGYDAMANNASVPAMSRDFGKKKKANRSAKLKQCKLDARREQWLSQVKNKSCLDGSTEASPTATISQPRMSLPRPDQGVLGIRPRNMNPQLEMEHDGLGLRDSGLDSPVQSPTPGENMQRKVCPSISGSSGSSIGSCSRSVSDEEEDGQEEEKGDDKGGPDDWEAIADALSATGNHTRITPDAEKITEDSMMNGVEDTRLVDGATKPDANQVTRRAWRPDDAARPHCLPNLSKQRSFPVNIERRLAASGWDPRTIISAPSSCPICVEDFDLTDSSFLPCYCGFRICLFCHKKISEEGDGRCPGCRKKYDRVACTEKIVIAAGLPLPFRFSRSCSMNART</sequence>
<feature type="region of interest" description="Disordered" evidence="2">
    <location>
        <begin position="1"/>
        <end position="23"/>
    </location>
</feature>
<evidence type="ECO:0000313" key="5">
    <source>
        <dbReference type="Proteomes" id="UP001412067"/>
    </source>
</evidence>
<feature type="compositionally biased region" description="Polar residues" evidence="2">
    <location>
        <begin position="172"/>
        <end position="184"/>
    </location>
</feature>
<dbReference type="InterPro" id="IPR039515">
    <property type="entry name" value="NOT4_mRING-HC-C4C4"/>
</dbReference>
<dbReference type="CDD" id="cd16618">
    <property type="entry name" value="mRING-HC-C4C4_CNOT4"/>
    <property type="match status" value="1"/>
</dbReference>
<dbReference type="SUPFAM" id="SSF57850">
    <property type="entry name" value="RING/U-box"/>
    <property type="match status" value="1"/>
</dbReference>
<protein>
    <recommendedName>
        <fullName evidence="3">RING-type domain-containing protein</fullName>
    </recommendedName>
</protein>
<evidence type="ECO:0000259" key="3">
    <source>
        <dbReference type="PROSITE" id="PS50089"/>
    </source>
</evidence>
<gene>
    <name evidence="4" type="ORF">KSP40_PGU018021</name>
</gene>
<keyword evidence="1" id="KW-0863">Zinc-finger</keyword>
<dbReference type="PANTHER" id="PTHR12603">
    <property type="entry name" value="CCR4-NOT TRANSCRIPTION COMPLEX RELATED"/>
    <property type="match status" value="1"/>
</dbReference>
<name>A0ABR2LGK6_9ASPA</name>
<feature type="domain" description="RING-type" evidence="3">
    <location>
        <begin position="377"/>
        <end position="420"/>
    </location>
</feature>
<dbReference type="Proteomes" id="UP001412067">
    <property type="component" value="Unassembled WGS sequence"/>
</dbReference>
<dbReference type="InterPro" id="IPR013083">
    <property type="entry name" value="Znf_RING/FYVE/PHD"/>
</dbReference>
<proteinExistence type="predicted"/>
<evidence type="ECO:0000313" key="4">
    <source>
        <dbReference type="EMBL" id="KAK8940115.1"/>
    </source>
</evidence>